<protein>
    <submittedName>
        <fullName evidence="1">Uncharacterized protein</fullName>
    </submittedName>
</protein>
<comment type="caution">
    <text evidence="1">The sequence shown here is derived from an EMBL/GenBank/DDBJ whole genome shotgun (WGS) entry which is preliminary data.</text>
</comment>
<reference evidence="1 2" key="1">
    <citation type="journal article" date="2020" name="Front. Microbiol.">
        <title>Phenotypic and Genetic Characterization of the Cheese Ripening Yeast Geotrichum candidum.</title>
        <authorList>
            <person name="Perkins V."/>
            <person name="Vignola S."/>
            <person name="Lessard M.H."/>
            <person name="Plante P.L."/>
            <person name="Corbeil J."/>
            <person name="Dugat-Bony E."/>
            <person name="Frenette M."/>
            <person name="Labrie S."/>
        </authorList>
    </citation>
    <scope>NUCLEOTIDE SEQUENCE [LARGE SCALE GENOMIC DNA]</scope>
    <source>
        <strain evidence="1 2">LMA-1147</strain>
    </source>
</reference>
<keyword evidence="2" id="KW-1185">Reference proteome</keyword>
<dbReference type="EMBL" id="QVQA01000002">
    <property type="protein sequence ID" value="KAF5102888.1"/>
    <property type="molecule type" value="Genomic_DNA"/>
</dbReference>
<evidence type="ECO:0000313" key="1">
    <source>
        <dbReference type="EMBL" id="KAF5102888.1"/>
    </source>
</evidence>
<proteinExistence type="predicted"/>
<evidence type="ECO:0000313" key="2">
    <source>
        <dbReference type="Proteomes" id="UP000744676"/>
    </source>
</evidence>
<organism evidence="1 2">
    <name type="scientific">Geotrichum galactomycetum</name>
    <dbReference type="NCBI Taxonomy" id="27317"/>
    <lineage>
        <taxon>Eukaryota</taxon>
        <taxon>Fungi</taxon>
        <taxon>Dikarya</taxon>
        <taxon>Ascomycota</taxon>
        <taxon>Saccharomycotina</taxon>
        <taxon>Dipodascomycetes</taxon>
        <taxon>Dipodascales</taxon>
        <taxon>Dipodascaceae</taxon>
        <taxon>Geotrichum</taxon>
    </lineage>
</organism>
<name>A0ACB6VAN4_9ASCO</name>
<sequence>MSTAGDGTFPGAIGIDLGTTYSCVATYDSAVEIIANEQGNRVTPSFVAFSDKERLIGDAAKNQAALNPKNTVFDAKRLIGRRFDDESVQKDIKTWPFKVIDSNGSPLIEVSYLNETKTFSPQEISSMVLTKMKEIAEAKIGKKVEKAVITVPAYFNDAQRQATKDAGAISGLNVLRIINEPTAAAIAYGLGAGKSEDEKHVLIFDLGGGTFDVSLLSIQGGVFNVKATAGDTHLGGQDFDTNLLEFFKADFKKKTGVDISDDARALRRLRTAAERAKRSLSSVSQTTAEIDSLSQGEDFSINITRARFEEINSALFKSTLTPVEQVLKDAKIDKSKVDEVVLVGGSTRIPKVQKLLSDFFDGKQLEKSINPDEAVAYGAAVQGALLTNQATSEEAQDLLLLDVVPLSLGVAMEGNVFAPVVPRNTTVPTLKRRTFTTVADHQTTVKFPVYQGERVNCAENTLLGEFDLNGIPPLKAGEPVLEAIFEVDANGILKVTAVEKSTGKSANITISNSVGRLNSADIEKMINDAENFKAADEAFSKRHEAKQHLESYISQIEATVSDPTVTSKVKRGGKDRIEAALSEALSALEIKDASADDLRKAELNLKRVVTRAFATR</sequence>
<accession>A0ACB6VAN4</accession>
<gene>
    <name evidence="1" type="ORF">D0Z00_000146</name>
</gene>
<dbReference type="Proteomes" id="UP000744676">
    <property type="component" value="Unassembled WGS sequence"/>
</dbReference>